<evidence type="ECO:0000259" key="1">
    <source>
        <dbReference type="Pfam" id="PF12248"/>
    </source>
</evidence>
<evidence type="ECO:0000313" key="4">
    <source>
        <dbReference type="Proteomes" id="UP000014760"/>
    </source>
</evidence>
<sequence>LYFLVKSCKDVHIMLSGSIGDIQNAYEIEIGGNTNQITDIRFGSMGNILVQVDTPFICNCDEYQPFWVSWEDKKIEVGTGEKRLHPYISYTEEEGEELEIAALTLSTYINSPGAFILPQRYCQSLCPTRACDLTLIYSHSNATSSVILQVKACQNAYLALARSIDTVAHAYEIVIGGWENQRSVIRATPHGEIEVEVETVGILSCEEHRTFWASWQDGHVQVGEGAIVGDRRFMGWLNPNKAWDVTAVGVSSGYEAEADW</sequence>
<gene>
    <name evidence="2" type="ORF">CAPTEDRAFT_64072</name>
</gene>
<organism evidence="2">
    <name type="scientific">Capitella teleta</name>
    <name type="common">Polychaete worm</name>
    <dbReference type="NCBI Taxonomy" id="283909"/>
    <lineage>
        <taxon>Eukaryota</taxon>
        <taxon>Metazoa</taxon>
        <taxon>Spiralia</taxon>
        <taxon>Lophotrochozoa</taxon>
        <taxon>Annelida</taxon>
        <taxon>Polychaeta</taxon>
        <taxon>Sedentaria</taxon>
        <taxon>Scolecida</taxon>
        <taxon>Capitellidae</taxon>
        <taxon>Capitella</taxon>
    </lineage>
</organism>
<feature type="non-terminal residue" evidence="2">
    <location>
        <position position="260"/>
    </location>
</feature>
<feature type="domain" description="Farnesoic acid O-methyl transferase" evidence="1">
    <location>
        <begin position="3"/>
        <end position="116"/>
    </location>
</feature>
<protein>
    <recommendedName>
        <fullName evidence="1">Farnesoic acid O-methyl transferase domain-containing protein</fullName>
    </recommendedName>
</protein>
<dbReference type="OrthoDB" id="6044186at2759"/>
<reference evidence="2 4" key="2">
    <citation type="journal article" date="2013" name="Nature">
        <title>Insights into bilaterian evolution from three spiralian genomes.</title>
        <authorList>
            <person name="Simakov O."/>
            <person name="Marletaz F."/>
            <person name="Cho S.J."/>
            <person name="Edsinger-Gonzales E."/>
            <person name="Havlak P."/>
            <person name="Hellsten U."/>
            <person name="Kuo D.H."/>
            <person name="Larsson T."/>
            <person name="Lv J."/>
            <person name="Arendt D."/>
            <person name="Savage R."/>
            <person name="Osoegawa K."/>
            <person name="de Jong P."/>
            <person name="Grimwood J."/>
            <person name="Chapman J.A."/>
            <person name="Shapiro H."/>
            <person name="Aerts A."/>
            <person name="Otillar R.P."/>
            <person name="Terry A.Y."/>
            <person name="Boore J.L."/>
            <person name="Grigoriev I.V."/>
            <person name="Lindberg D.R."/>
            <person name="Seaver E.C."/>
            <person name="Weisblat D.A."/>
            <person name="Putnam N.H."/>
            <person name="Rokhsar D.S."/>
        </authorList>
    </citation>
    <scope>NUCLEOTIDE SEQUENCE</scope>
    <source>
        <strain evidence="2 4">I ESC-2004</strain>
    </source>
</reference>
<name>R7VBB0_CAPTE</name>
<evidence type="ECO:0000313" key="3">
    <source>
        <dbReference type="EnsemblMetazoa" id="CapteP64072"/>
    </source>
</evidence>
<dbReference type="Pfam" id="PF12248">
    <property type="entry name" value="Methyltransf_FA"/>
    <property type="match status" value="2"/>
</dbReference>
<feature type="domain" description="Farnesoic acid O-methyl transferase" evidence="1">
    <location>
        <begin position="144"/>
        <end position="260"/>
    </location>
</feature>
<dbReference type="OMA" id="TRRGNCI"/>
<dbReference type="AlphaFoldDB" id="R7VBB0"/>
<dbReference type="PANTHER" id="PTHR36695">
    <property type="entry name" value="AGAP008648-PA"/>
    <property type="match status" value="1"/>
</dbReference>
<dbReference type="PANTHER" id="PTHR36695:SF12">
    <property type="entry name" value="AGAP008648-PA"/>
    <property type="match status" value="1"/>
</dbReference>
<feature type="non-terminal residue" evidence="2">
    <location>
        <position position="1"/>
    </location>
</feature>
<proteinExistence type="predicted"/>
<reference evidence="3" key="3">
    <citation type="submission" date="2015-06" db="UniProtKB">
        <authorList>
            <consortium name="EnsemblMetazoa"/>
        </authorList>
    </citation>
    <scope>IDENTIFICATION</scope>
</reference>
<accession>R7VBB0</accession>
<reference evidence="4" key="1">
    <citation type="submission" date="2012-12" db="EMBL/GenBank/DDBJ databases">
        <authorList>
            <person name="Hellsten U."/>
            <person name="Grimwood J."/>
            <person name="Chapman J.A."/>
            <person name="Shapiro H."/>
            <person name="Aerts A."/>
            <person name="Otillar R.P."/>
            <person name="Terry A.Y."/>
            <person name="Boore J.L."/>
            <person name="Simakov O."/>
            <person name="Marletaz F."/>
            <person name="Cho S.-J."/>
            <person name="Edsinger-Gonzales E."/>
            <person name="Havlak P."/>
            <person name="Kuo D.-H."/>
            <person name="Larsson T."/>
            <person name="Lv J."/>
            <person name="Arendt D."/>
            <person name="Savage R."/>
            <person name="Osoegawa K."/>
            <person name="de Jong P."/>
            <person name="Lindberg D.R."/>
            <person name="Seaver E.C."/>
            <person name="Weisblat D.A."/>
            <person name="Putnam N.H."/>
            <person name="Grigoriev I.V."/>
            <person name="Rokhsar D.S."/>
        </authorList>
    </citation>
    <scope>NUCLEOTIDE SEQUENCE</scope>
    <source>
        <strain evidence="4">I ESC-2004</strain>
    </source>
</reference>
<dbReference type="Proteomes" id="UP000014760">
    <property type="component" value="Unassembled WGS sequence"/>
</dbReference>
<dbReference type="EnsemblMetazoa" id="CapteT64072">
    <property type="protein sequence ID" value="CapteP64072"/>
    <property type="gene ID" value="CapteG64072"/>
</dbReference>
<evidence type="ECO:0000313" key="2">
    <source>
        <dbReference type="EMBL" id="ELU12990.1"/>
    </source>
</evidence>
<dbReference type="EMBL" id="KB295566">
    <property type="protein sequence ID" value="ELU12990.1"/>
    <property type="molecule type" value="Genomic_DNA"/>
</dbReference>
<keyword evidence="4" id="KW-1185">Reference proteome</keyword>
<dbReference type="HOGENOM" id="CLU_1055876_0_0_1"/>
<dbReference type="EMBL" id="AMQN01005259">
    <property type="status" value="NOT_ANNOTATED_CDS"/>
    <property type="molecule type" value="Genomic_DNA"/>
</dbReference>
<dbReference type="InterPro" id="IPR022041">
    <property type="entry name" value="Methyltransf_FA"/>
</dbReference>